<dbReference type="InterPro" id="IPR023696">
    <property type="entry name" value="Ureohydrolase_dom_sf"/>
</dbReference>
<dbReference type="InterPro" id="IPR000286">
    <property type="entry name" value="HDACs"/>
</dbReference>
<dbReference type="GO" id="GO:0004407">
    <property type="term" value="F:histone deacetylase activity"/>
    <property type="evidence" value="ECO:0007669"/>
    <property type="project" value="TreeGrafter"/>
</dbReference>
<dbReference type="PRINTS" id="PR01270">
    <property type="entry name" value="HDASUPER"/>
</dbReference>
<dbReference type="PATRIC" id="fig|1550566.3.peg.421"/>
<evidence type="ECO:0000259" key="1">
    <source>
        <dbReference type="Pfam" id="PF00850"/>
    </source>
</evidence>
<dbReference type="PANTHER" id="PTHR10625">
    <property type="entry name" value="HISTONE DEACETYLASE HDAC1-RELATED"/>
    <property type="match status" value="1"/>
</dbReference>
<comment type="caution">
    <text evidence="2">The sequence shown here is derived from an EMBL/GenBank/DDBJ whole genome shotgun (WGS) entry which is preliminary data.</text>
</comment>
<dbReference type="RefSeq" id="WP_048180260.1">
    <property type="nucleotide sequence ID" value="NZ_JXOJ01000001.1"/>
</dbReference>
<dbReference type="Proteomes" id="UP000035301">
    <property type="component" value="Unassembled WGS sequence"/>
</dbReference>
<reference evidence="2 3" key="1">
    <citation type="journal article" date="2015" name="Int. J. Syst. Evol. Microbiol.">
        <title>Methanoculleus sediminis sp. nov., a methanogen from sediments near a submarine mud volcano.</title>
        <authorList>
            <person name="Chen S.C."/>
            <person name="Chen M.F."/>
            <person name="Lai M.C."/>
            <person name="Weng C.Y."/>
            <person name="Wu S.Y."/>
            <person name="Lin S."/>
            <person name="Yang T.F."/>
            <person name="Chen P.C."/>
        </authorList>
    </citation>
    <scope>NUCLEOTIDE SEQUENCE [LARGE SCALE GENOMIC DNA]</scope>
    <source>
        <strain evidence="2 3">S3Fa</strain>
    </source>
</reference>
<dbReference type="OrthoDB" id="147549at2157"/>
<protein>
    <submittedName>
        <fullName evidence="2">Histone deacetylase</fullName>
    </submittedName>
</protein>
<dbReference type="AlphaFoldDB" id="A0A0H1R259"/>
<name>A0A0H1R259_9EURY</name>
<dbReference type="Gene3D" id="3.40.800.20">
    <property type="entry name" value="Histone deacetylase domain"/>
    <property type="match status" value="1"/>
</dbReference>
<dbReference type="InterPro" id="IPR023801">
    <property type="entry name" value="His_deacetylse_dom"/>
</dbReference>
<feature type="domain" description="Histone deacetylase" evidence="1">
    <location>
        <begin position="19"/>
        <end position="288"/>
    </location>
</feature>
<gene>
    <name evidence="2" type="ORF">SZ63_02005</name>
</gene>
<organism evidence="2 3">
    <name type="scientific">Methanoculleus sediminis</name>
    <dbReference type="NCBI Taxonomy" id="1550566"/>
    <lineage>
        <taxon>Archaea</taxon>
        <taxon>Methanobacteriati</taxon>
        <taxon>Methanobacteriota</taxon>
        <taxon>Stenosarchaea group</taxon>
        <taxon>Methanomicrobia</taxon>
        <taxon>Methanomicrobiales</taxon>
        <taxon>Methanomicrobiaceae</taxon>
        <taxon>Methanoculleus</taxon>
    </lineage>
</organism>
<dbReference type="SUPFAM" id="SSF52768">
    <property type="entry name" value="Arginase/deacetylase"/>
    <property type="match status" value="1"/>
</dbReference>
<dbReference type="InterPro" id="IPR037138">
    <property type="entry name" value="His_deacetylse_dom_sf"/>
</dbReference>
<evidence type="ECO:0000313" key="3">
    <source>
        <dbReference type="Proteomes" id="UP000035301"/>
    </source>
</evidence>
<dbReference type="PANTHER" id="PTHR10625:SF10">
    <property type="entry name" value="HISTONE DEACETYLASE HDAC1"/>
    <property type="match status" value="1"/>
</dbReference>
<keyword evidence="3" id="KW-1185">Reference proteome</keyword>
<dbReference type="STRING" id="1550566.SZ63_02005"/>
<dbReference type="Pfam" id="PF00850">
    <property type="entry name" value="Hist_deacetyl"/>
    <property type="match status" value="1"/>
</dbReference>
<dbReference type="CDD" id="cd09992">
    <property type="entry name" value="HDAC_classII"/>
    <property type="match status" value="1"/>
</dbReference>
<proteinExistence type="predicted"/>
<sequence>MPYSVVTGDLFSAHDAPGHPESQARLDAALAGVPADARYIGPEQATVDDLALVHTERHIDRIRSFCRECPPGRARYLDPDTYVTAGSFDAALYAAGAAWQAVERALDGEHCFALVRPPGHHAEPDCAMGFCLFNNVAVATAKALRKVDRVAIVDWDLHHGNGTEKAFYTSDRVLYCSVHQAGIFPGTGWPEERGAGPGAGHTVNVPLVSGSTGVDYALVFGEVFVPMLRWFEPDVVVVSAGQDALFDDPLGSIRLLPEDFGALAGMLVDATPAPLALVLEGGYGRSHAGAIGAIVAALDGARFNPAGGGAKASTRHLVEAYAGSRHAVPP</sequence>
<accession>A0A0H1R259</accession>
<dbReference type="EMBL" id="JXOJ01000001">
    <property type="protein sequence ID" value="KLK89233.1"/>
    <property type="molecule type" value="Genomic_DNA"/>
</dbReference>
<dbReference type="GO" id="GO:0040029">
    <property type="term" value="P:epigenetic regulation of gene expression"/>
    <property type="evidence" value="ECO:0007669"/>
    <property type="project" value="TreeGrafter"/>
</dbReference>
<evidence type="ECO:0000313" key="2">
    <source>
        <dbReference type="EMBL" id="KLK89233.1"/>
    </source>
</evidence>